<dbReference type="GO" id="GO:0006888">
    <property type="term" value="P:endoplasmic reticulum to Golgi vesicle-mediated transport"/>
    <property type="evidence" value="ECO:0007669"/>
    <property type="project" value="TreeGrafter"/>
</dbReference>
<protein>
    <recommendedName>
        <fullName evidence="3">Rab-GAP TBC domain-containing protein</fullName>
    </recommendedName>
</protein>
<feature type="region of interest" description="Disordered" evidence="2">
    <location>
        <begin position="255"/>
        <end position="274"/>
    </location>
</feature>
<dbReference type="SMART" id="SM00164">
    <property type="entry name" value="TBC"/>
    <property type="match status" value="1"/>
</dbReference>
<dbReference type="AlphaFoldDB" id="A0A8H4QXV2"/>
<feature type="compositionally biased region" description="Basic residues" evidence="2">
    <location>
        <begin position="485"/>
        <end position="498"/>
    </location>
</feature>
<keyword evidence="5" id="KW-1185">Reference proteome</keyword>
<reference evidence="4 5" key="1">
    <citation type="submission" date="2019-12" db="EMBL/GenBank/DDBJ databases">
        <authorList>
            <person name="Floudas D."/>
            <person name="Bentzer J."/>
            <person name="Ahren D."/>
            <person name="Johansson T."/>
            <person name="Persson P."/>
            <person name="Tunlid A."/>
        </authorList>
    </citation>
    <scope>NUCLEOTIDE SEQUENCE [LARGE SCALE GENOMIC DNA]</scope>
    <source>
        <strain evidence="4 5">CBS 102.39</strain>
    </source>
</reference>
<dbReference type="PROSITE" id="PS50086">
    <property type="entry name" value="TBC_RABGAP"/>
    <property type="match status" value="1"/>
</dbReference>
<dbReference type="PANTHER" id="PTHR20913">
    <property type="entry name" value="TBC1 DOMAIN FAMILY MEMBER 20/GTPASE"/>
    <property type="match status" value="1"/>
</dbReference>
<dbReference type="Pfam" id="PF00566">
    <property type="entry name" value="RabGAP-TBC"/>
    <property type="match status" value="1"/>
</dbReference>
<feature type="region of interest" description="Disordered" evidence="2">
    <location>
        <begin position="468"/>
        <end position="500"/>
    </location>
</feature>
<evidence type="ECO:0000313" key="4">
    <source>
        <dbReference type="EMBL" id="KAF4618711.1"/>
    </source>
</evidence>
<dbReference type="GO" id="GO:0005789">
    <property type="term" value="C:endoplasmic reticulum membrane"/>
    <property type="evidence" value="ECO:0007669"/>
    <property type="project" value="TreeGrafter"/>
</dbReference>
<dbReference type="InterPro" id="IPR045913">
    <property type="entry name" value="TBC20/Gyp8-like"/>
</dbReference>
<dbReference type="InterPro" id="IPR035969">
    <property type="entry name" value="Rab-GAP_TBC_sf"/>
</dbReference>
<dbReference type="Gene3D" id="1.10.8.1310">
    <property type="match status" value="1"/>
</dbReference>
<dbReference type="EMBL" id="JAACJL010000017">
    <property type="protein sequence ID" value="KAF4618711.1"/>
    <property type="molecule type" value="Genomic_DNA"/>
</dbReference>
<evidence type="ECO:0000256" key="2">
    <source>
        <dbReference type="SAM" id="MobiDB-lite"/>
    </source>
</evidence>
<dbReference type="Gene3D" id="1.10.472.80">
    <property type="entry name" value="Ypt/Rab-GAP domain of gyp1p, domain 3"/>
    <property type="match status" value="1"/>
</dbReference>
<dbReference type="PANTHER" id="PTHR20913:SF7">
    <property type="entry name" value="RE60063P"/>
    <property type="match status" value="1"/>
</dbReference>
<dbReference type="InterPro" id="IPR000195">
    <property type="entry name" value="Rab-GAP-TBC_dom"/>
</dbReference>
<gene>
    <name evidence="4" type="ORF">D9613_009872</name>
</gene>
<keyword evidence="1" id="KW-0343">GTPase activation</keyword>
<name>A0A8H4QXV2_9AGAR</name>
<organism evidence="4 5">
    <name type="scientific">Agrocybe pediades</name>
    <dbReference type="NCBI Taxonomy" id="84607"/>
    <lineage>
        <taxon>Eukaryota</taxon>
        <taxon>Fungi</taxon>
        <taxon>Dikarya</taxon>
        <taxon>Basidiomycota</taxon>
        <taxon>Agaricomycotina</taxon>
        <taxon>Agaricomycetes</taxon>
        <taxon>Agaricomycetidae</taxon>
        <taxon>Agaricales</taxon>
        <taxon>Agaricineae</taxon>
        <taxon>Strophariaceae</taxon>
        <taxon>Agrocybe</taxon>
    </lineage>
</organism>
<proteinExistence type="predicted"/>
<evidence type="ECO:0000256" key="1">
    <source>
        <dbReference type="ARBA" id="ARBA00022468"/>
    </source>
</evidence>
<comment type="caution">
    <text evidence="4">The sequence shown here is derived from an EMBL/GenBank/DDBJ whole genome shotgun (WGS) entry which is preliminary data.</text>
</comment>
<dbReference type="Proteomes" id="UP000521872">
    <property type="component" value="Unassembled WGS sequence"/>
</dbReference>
<evidence type="ECO:0000313" key="5">
    <source>
        <dbReference type="Proteomes" id="UP000521872"/>
    </source>
</evidence>
<sequence length="587" mass="65286">MTIPKPEPGHEDPKPNKVDWDALRARSLQKGGFGEERVYIWPKLLNVSQSSGIQHEVLQVDEKAPHQDERQIGLDTDRSFVLYPVEPNFDREVLQTELNKLLVSFFRKRPRLSYFQGYHDIVTVIFLTMPQELQLLCVEKLSLHRLRDSMGSGLEPVLGLLRITKNLLRLADAQYAELLERNSPLPFYALSNLLTLFAHDIPTLPLIQHVFDYLLCRPPIAVIYVATAIILSRKKEVLRLQEEDEDGMIHSLLSSLPNLADDPEDENDDGQQNVSSNTFFKEEQEAEEDAATGILEHPSNSFLGPVVKLEEPDAHTKVPDIVDGAIQDVTGNHEAKAETENPSTAEEPDTSTILESTDNIDEKDPLLLEHIEKSTDSVQKVEEQAEEVVLTPHRPKASKHYLTDLLKHADELYKEYPPTHPSLSLSSIMGPQSVVFTWSESPSGLPSDNTAEAMVLHPELVVYPYVEPSDADQKEGASSSETSGKKGRRRDHKKLKKKSPFEQVVEKKTMLAGTVLVLGVAMAVYGIKARQSGGGAHGPLSFYYAMAEPGRGAGNTVKEWKRLGGWIGGALAGVSEKVIQGLSPTRN</sequence>
<feature type="domain" description="Rab-GAP TBC" evidence="3">
    <location>
        <begin position="31"/>
        <end position="218"/>
    </location>
</feature>
<accession>A0A8H4QXV2</accession>
<dbReference type="SUPFAM" id="SSF47923">
    <property type="entry name" value="Ypt/Rab-GAP domain of gyp1p"/>
    <property type="match status" value="2"/>
</dbReference>
<evidence type="ECO:0000259" key="3">
    <source>
        <dbReference type="PROSITE" id="PS50086"/>
    </source>
</evidence>
<dbReference type="GO" id="GO:0005096">
    <property type="term" value="F:GTPase activator activity"/>
    <property type="evidence" value="ECO:0007669"/>
    <property type="project" value="UniProtKB-KW"/>
</dbReference>